<evidence type="ECO:0008006" key="3">
    <source>
        <dbReference type="Google" id="ProtNLM"/>
    </source>
</evidence>
<dbReference type="RefSeq" id="WP_144242213.1">
    <property type="nucleotide sequence ID" value="NZ_CP009228.1"/>
</dbReference>
<evidence type="ECO:0000313" key="2">
    <source>
        <dbReference type="Proteomes" id="UP001058682"/>
    </source>
</evidence>
<dbReference type="SUPFAM" id="SSF56436">
    <property type="entry name" value="C-type lectin-like"/>
    <property type="match status" value="1"/>
</dbReference>
<dbReference type="EMBL" id="CP038804">
    <property type="protein sequence ID" value="UTY33861.1"/>
    <property type="molecule type" value="Genomic_DNA"/>
</dbReference>
<organism evidence="1 2">
    <name type="scientific">Treponema putidum</name>
    <dbReference type="NCBI Taxonomy" id="221027"/>
    <lineage>
        <taxon>Bacteria</taxon>
        <taxon>Pseudomonadati</taxon>
        <taxon>Spirochaetota</taxon>
        <taxon>Spirochaetia</taxon>
        <taxon>Spirochaetales</taxon>
        <taxon>Treponemataceae</taxon>
        <taxon>Treponema</taxon>
    </lineage>
</organism>
<gene>
    <name evidence="1" type="ORF">E4N74_07475</name>
</gene>
<protein>
    <recommendedName>
        <fullName evidence="3">Sulfatase-modifying factor enzyme 1</fullName>
    </recommendedName>
</protein>
<accession>A0AAE9MU62</accession>
<name>A0AAE9MU62_9SPIR</name>
<reference evidence="1" key="1">
    <citation type="submission" date="2019-04" db="EMBL/GenBank/DDBJ databases">
        <title>Whole genome sequencing of oral phylogroup 2 treponemes.</title>
        <authorList>
            <person name="Chan Y."/>
            <person name="Zeng H.H."/>
            <person name="Yu X.L."/>
            <person name="Leung W.K."/>
            <person name="Watt R.M."/>
        </authorList>
    </citation>
    <scope>NUCLEOTIDE SEQUENCE</scope>
    <source>
        <strain evidence="1">OMZ 835</strain>
    </source>
</reference>
<dbReference type="Proteomes" id="UP001058682">
    <property type="component" value="Chromosome"/>
</dbReference>
<dbReference type="InterPro" id="IPR016187">
    <property type="entry name" value="CTDL_fold"/>
</dbReference>
<dbReference type="Gene3D" id="3.90.1580.10">
    <property type="entry name" value="paralog of FGE (formylglycine-generating enzyme)"/>
    <property type="match status" value="1"/>
</dbReference>
<proteinExistence type="predicted"/>
<dbReference type="AlphaFoldDB" id="A0AAE9MU62"/>
<dbReference type="InterPro" id="IPR042095">
    <property type="entry name" value="SUMF_sf"/>
</dbReference>
<sequence length="61" mass="6712">MYVNTPTGGQDPTGAVYGSDRVERGGAYHIFDANFVARAWRGDYKSDLRVSSIGFRVACRP</sequence>
<evidence type="ECO:0000313" key="1">
    <source>
        <dbReference type="EMBL" id="UTY33861.1"/>
    </source>
</evidence>